<evidence type="ECO:0000313" key="11">
    <source>
        <dbReference type="EMBL" id="SDF48388.1"/>
    </source>
</evidence>
<accession>A0A1G7LFY0</accession>
<evidence type="ECO:0000256" key="5">
    <source>
        <dbReference type="ARBA" id="ARBA00022692"/>
    </source>
</evidence>
<proteinExistence type="inferred from homology"/>
<keyword evidence="8" id="KW-0270">Exopolysaccharide synthesis</keyword>
<reference evidence="12" key="1">
    <citation type="submission" date="2016-10" db="EMBL/GenBank/DDBJ databases">
        <authorList>
            <person name="Varghese N."/>
            <person name="Submissions S."/>
        </authorList>
    </citation>
    <scope>NUCLEOTIDE SEQUENCE [LARGE SCALE GENOMIC DNA]</scope>
    <source>
        <strain evidence="12">DSM 16477</strain>
    </source>
</reference>
<evidence type="ECO:0000313" key="12">
    <source>
        <dbReference type="Proteomes" id="UP000199399"/>
    </source>
</evidence>
<dbReference type="PANTHER" id="PTHR30576">
    <property type="entry name" value="COLANIC BIOSYNTHESIS UDP-GLUCOSE LIPID CARRIER TRANSFERASE"/>
    <property type="match status" value="1"/>
</dbReference>
<dbReference type="RefSeq" id="WP_244153595.1">
    <property type="nucleotide sequence ID" value="NZ_FNBP01000002.1"/>
</dbReference>
<evidence type="ECO:0000256" key="8">
    <source>
        <dbReference type="ARBA" id="ARBA00023169"/>
    </source>
</evidence>
<comment type="similarity">
    <text evidence="2">Belongs to the bacterial sugar transferase family.</text>
</comment>
<evidence type="ECO:0000256" key="1">
    <source>
        <dbReference type="ARBA" id="ARBA00004236"/>
    </source>
</evidence>
<evidence type="ECO:0000256" key="3">
    <source>
        <dbReference type="ARBA" id="ARBA00022475"/>
    </source>
</evidence>
<dbReference type="GO" id="GO:0005886">
    <property type="term" value="C:plasma membrane"/>
    <property type="evidence" value="ECO:0007669"/>
    <property type="project" value="UniProtKB-SubCell"/>
</dbReference>
<dbReference type="Proteomes" id="UP000199399">
    <property type="component" value="Unassembled WGS sequence"/>
</dbReference>
<evidence type="ECO:0000256" key="4">
    <source>
        <dbReference type="ARBA" id="ARBA00022679"/>
    </source>
</evidence>
<dbReference type="EMBL" id="FNBP01000002">
    <property type="protein sequence ID" value="SDF48388.1"/>
    <property type="molecule type" value="Genomic_DNA"/>
</dbReference>
<keyword evidence="4 11" id="KW-0808">Transferase</keyword>
<evidence type="ECO:0000256" key="6">
    <source>
        <dbReference type="ARBA" id="ARBA00022989"/>
    </source>
</evidence>
<dbReference type="GO" id="GO:0000271">
    <property type="term" value="P:polysaccharide biosynthetic process"/>
    <property type="evidence" value="ECO:0007669"/>
    <property type="project" value="UniProtKB-KW"/>
</dbReference>
<keyword evidence="12" id="KW-1185">Reference proteome</keyword>
<evidence type="ECO:0000256" key="2">
    <source>
        <dbReference type="ARBA" id="ARBA00006464"/>
    </source>
</evidence>
<dbReference type="PANTHER" id="PTHR30576:SF4">
    <property type="entry name" value="UNDECAPRENYL-PHOSPHATE GALACTOSE PHOSPHOTRANSFERASE"/>
    <property type="match status" value="1"/>
</dbReference>
<dbReference type="STRING" id="218672.SAMN04489759_102292"/>
<name>A0A1G7LFY0_9RHOB</name>
<protein>
    <submittedName>
        <fullName evidence="11">Sugar transferase involved in LPS biosynthesis (Colanic, teichoic acid)</fullName>
    </submittedName>
</protein>
<dbReference type="InterPro" id="IPR003362">
    <property type="entry name" value="Bact_transf"/>
</dbReference>
<feature type="domain" description="Bacterial sugar transferase" evidence="10">
    <location>
        <begin position="62"/>
        <end position="251"/>
    </location>
</feature>
<feature type="transmembrane region" description="Helical" evidence="9">
    <location>
        <begin position="68"/>
        <end position="90"/>
    </location>
</feature>
<keyword evidence="3" id="KW-1003">Cell membrane</keyword>
<comment type="subcellular location">
    <subcellularLocation>
        <location evidence="1">Cell membrane</location>
    </subcellularLocation>
</comment>
<keyword evidence="6 9" id="KW-1133">Transmembrane helix</keyword>
<sequence length="256" mass="28829">MKHFNADRPGYGLHTYTALAPRLERPVARMQPAVAGYAAIPLPSRLPSLNLRPKGLYGRYGKPVLDRLLVIAALPIALPLIALCAFALWIESGVPFYTQPRLGRGGKWFSILKLRTMVRDADAVLESYLAENPAMRREWDEMQKLKDDPRITPVGSFLRATSLDELPQLWNVLTGDMSLIGPRPMMPDQLEMYGDPKSYFALRPGITGLWQVSARNNSRFTYRNEVDGAYRRNISLPMDLTILMKTVGVVLRRTGC</sequence>
<keyword evidence="7 9" id="KW-0472">Membrane</keyword>
<evidence type="ECO:0000256" key="9">
    <source>
        <dbReference type="SAM" id="Phobius"/>
    </source>
</evidence>
<gene>
    <name evidence="11" type="ORF">SAMN04489759_102292</name>
</gene>
<dbReference type="AlphaFoldDB" id="A0A1G7LFY0"/>
<dbReference type="Pfam" id="PF02397">
    <property type="entry name" value="Bac_transf"/>
    <property type="match status" value="1"/>
</dbReference>
<evidence type="ECO:0000256" key="7">
    <source>
        <dbReference type="ARBA" id="ARBA00023136"/>
    </source>
</evidence>
<evidence type="ECO:0000259" key="10">
    <source>
        <dbReference type="Pfam" id="PF02397"/>
    </source>
</evidence>
<organism evidence="11 12">
    <name type="scientific">Sulfitobacter delicatus</name>
    <dbReference type="NCBI Taxonomy" id="218672"/>
    <lineage>
        <taxon>Bacteria</taxon>
        <taxon>Pseudomonadati</taxon>
        <taxon>Pseudomonadota</taxon>
        <taxon>Alphaproteobacteria</taxon>
        <taxon>Rhodobacterales</taxon>
        <taxon>Roseobacteraceae</taxon>
        <taxon>Sulfitobacter</taxon>
    </lineage>
</organism>
<dbReference type="GO" id="GO:0016780">
    <property type="term" value="F:phosphotransferase activity, for other substituted phosphate groups"/>
    <property type="evidence" value="ECO:0007669"/>
    <property type="project" value="TreeGrafter"/>
</dbReference>
<keyword evidence="5 9" id="KW-0812">Transmembrane</keyword>